<dbReference type="VEuPathDB" id="HostDB:ENSMMUG00000057166"/>
<evidence type="ECO:0000313" key="2">
    <source>
        <dbReference type="Proteomes" id="UP000006718"/>
    </source>
</evidence>
<protein>
    <submittedName>
        <fullName evidence="1">Uncharacterized protein</fullName>
    </submittedName>
</protein>
<organism evidence="1 2">
    <name type="scientific">Macaca mulatta</name>
    <name type="common">Rhesus macaque</name>
    <dbReference type="NCBI Taxonomy" id="9544"/>
    <lineage>
        <taxon>Eukaryota</taxon>
        <taxon>Metazoa</taxon>
        <taxon>Chordata</taxon>
        <taxon>Craniata</taxon>
        <taxon>Vertebrata</taxon>
        <taxon>Euteleostomi</taxon>
        <taxon>Mammalia</taxon>
        <taxon>Eutheria</taxon>
        <taxon>Euarchontoglires</taxon>
        <taxon>Primates</taxon>
        <taxon>Haplorrhini</taxon>
        <taxon>Catarrhini</taxon>
        <taxon>Cercopithecidae</taxon>
        <taxon>Cercopithecinae</taxon>
        <taxon>Macaca</taxon>
    </lineage>
</organism>
<sequence>LEPWRRRLHNNRMTTVTGITASKGYIKVPQHIQAVHNFEMVQ</sequence>
<reference evidence="1" key="4">
    <citation type="submission" date="2025-09" db="UniProtKB">
        <authorList>
            <consortium name="Ensembl"/>
        </authorList>
    </citation>
    <scope>IDENTIFICATION</scope>
    <source>
        <strain evidence="1">17573</strain>
    </source>
</reference>
<dbReference type="InParanoid" id="A0A5F8A528"/>
<name>A0A5F8A528_MACMU</name>
<dbReference type="Proteomes" id="UP000006718">
    <property type="component" value="Chromosome 7"/>
</dbReference>
<dbReference type="Bgee" id="ENSMMUG00000057166">
    <property type="expression patterns" value="Expressed in adult mammalian kidney and 3 other cell types or tissues"/>
</dbReference>
<accession>A0A5F8A528</accession>
<proteinExistence type="predicted"/>
<dbReference type="AlphaFoldDB" id="A0A5F8A528"/>
<evidence type="ECO:0000313" key="1">
    <source>
        <dbReference type="Ensembl" id="ENSMMUP00000072466.1"/>
    </source>
</evidence>
<keyword evidence="2" id="KW-1185">Reference proteome</keyword>
<reference evidence="2" key="1">
    <citation type="journal article" date="2007" name="Science">
        <title>Evolutionary and biomedical insights from the rhesus macaque genome.</title>
        <authorList>
            <person name="Gibbs R.A."/>
            <person name="Rogers J."/>
            <person name="Katze M.G."/>
            <person name="Bumgarner R."/>
            <person name="Weinstock G.M."/>
            <person name="Mardis E.R."/>
            <person name="Remington K.A."/>
            <person name="Strausberg R.L."/>
            <person name="Venter J.C."/>
            <person name="Wilson R.K."/>
            <person name="Batzer M.A."/>
            <person name="Bustamante C.D."/>
            <person name="Eichler E.E."/>
            <person name="Hahn M.W."/>
            <person name="Hardison R.C."/>
            <person name="Makova K.D."/>
            <person name="Miller W."/>
            <person name="Milosavljevic A."/>
            <person name="Palermo R.E."/>
            <person name="Siepel A."/>
            <person name="Sikela J.M."/>
            <person name="Attaway T."/>
            <person name="Bell S."/>
            <person name="Bernard K.E."/>
            <person name="Buhay C.J."/>
            <person name="Chandrabose M.N."/>
            <person name="Dao M."/>
            <person name="Davis C."/>
            <person name="Delehaunty K.D."/>
            <person name="Ding Y."/>
            <person name="Dinh H.H."/>
            <person name="Dugan-Rocha S."/>
            <person name="Fulton L.A."/>
            <person name="Gabisi R.A."/>
            <person name="Garner T.T."/>
            <person name="Godfrey J."/>
            <person name="Hawes A.C."/>
            <person name="Hernandez J."/>
            <person name="Hines S."/>
            <person name="Holder M."/>
            <person name="Hume J."/>
            <person name="Jhangiani S.N."/>
            <person name="Joshi V."/>
            <person name="Khan Z.M."/>
            <person name="Kirkness E.F."/>
            <person name="Cree A."/>
            <person name="Fowler R.G."/>
            <person name="Lee S."/>
            <person name="Lewis L.R."/>
            <person name="Li Z."/>
            <person name="Liu Y.-S."/>
            <person name="Moore S.M."/>
            <person name="Muzny D."/>
            <person name="Nazareth L.V."/>
            <person name="Ngo D.N."/>
            <person name="Okwuonu G.O."/>
            <person name="Pai G."/>
            <person name="Parker D."/>
            <person name="Paul H.A."/>
            <person name="Pfannkoch C."/>
            <person name="Pohl C.S."/>
            <person name="Rogers Y.-H.C."/>
            <person name="Ruiz S.J."/>
            <person name="Sabo A."/>
            <person name="Santibanez J."/>
            <person name="Schneider B.W."/>
            <person name="Smith S.M."/>
            <person name="Sodergren E."/>
            <person name="Svatek A.F."/>
            <person name="Utterback T.R."/>
            <person name="Vattathil S."/>
            <person name="Warren W."/>
            <person name="White C.S."/>
            <person name="Chinwalla A.T."/>
            <person name="Feng Y."/>
            <person name="Halpern A.L."/>
            <person name="Hillier L.W."/>
            <person name="Huang X."/>
            <person name="Minx P."/>
            <person name="Nelson J.O."/>
            <person name="Pepin K.H."/>
            <person name="Qin X."/>
            <person name="Sutton G.G."/>
            <person name="Venter E."/>
            <person name="Walenz B.P."/>
            <person name="Wallis J.W."/>
            <person name="Worley K.C."/>
            <person name="Yang S.-P."/>
            <person name="Jones S.M."/>
            <person name="Marra M.A."/>
            <person name="Rocchi M."/>
            <person name="Schein J.E."/>
            <person name="Baertsch R."/>
            <person name="Clarke L."/>
            <person name="Csuros M."/>
            <person name="Glasscock J."/>
            <person name="Harris R.A."/>
            <person name="Havlak P."/>
            <person name="Jackson A.R."/>
            <person name="Jiang H."/>
            <person name="Liu Y."/>
            <person name="Messina D.N."/>
            <person name="Shen Y."/>
            <person name="Song H.X.-Z."/>
            <person name="Wylie T."/>
            <person name="Zhang L."/>
            <person name="Birney E."/>
            <person name="Han K."/>
            <person name="Konkel M.K."/>
            <person name="Lee J."/>
            <person name="Smit A.F.A."/>
            <person name="Ullmer B."/>
            <person name="Wang H."/>
            <person name="Xing J."/>
            <person name="Burhans R."/>
            <person name="Cheng Z."/>
            <person name="Karro J.E."/>
            <person name="Ma J."/>
            <person name="Raney B."/>
            <person name="She X."/>
            <person name="Cox M.J."/>
            <person name="Demuth J.P."/>
            <person name="Dumas L.J."/>
            <person name="Han S.-G."/>
            <person name="Hopkins J."/>
            <person name="Karimpour-Fard A."/>
            <person name="Kim Y.H."/>
            <person name="Pollack J.R."/>
            <person name="Vinar T."/>
            <person name="Addo-Quaye C."/>
            <person name="Degenhardt J."/>
            <person name="Denby A."/>
            <person name="Hubisz M.J."/>
            <person name="Indap A."/>
            <person name="Kosiol C."/>
            <person name="Lahn B.T."/>
            <person name="Lawson H.A."/>
            <person name="Marklein A."/>
            <person name="Nielsen R."/>
            <person name="Vallender E.J."/>
            <person name="Clark A.G."/>
            <person name="Ferguson B."/>
            <person name="Hernandez R.D."/>
            <person name="Hirani K."/>
            <person name="Kehrer-Sawatzki H."/>
            <person name="Kolb J."/>
            <person name="Patil S."/>
            <person name="Pu L.-L."/>
            <person name="Ren Y."/>
            <person name="Smith D.G."/>
            <person name="Wheeler D.A."/>
            <person name="Schenck I."/>
            <person name="Ball E.V."/>
            <person name="Chen R."/>
            <person name="Cooper D.N."/>
            <person name="Giardine B."/>
            <person name="Hsu F."/>
            <person name="Kent W.J."/>
            <person name="Lesk A."/>
            <person name="Nelson D.L."/>
            <person name="O'brien W.E."/>
            <person name="Pruefer K."/>
            <person name="Stenson P.D."/>
            <person name="Wallace J.C."/>
            <person name="Ke H."/>
            <person name="Liu X.-M."/>
            <person name="Wang P."/>
            <person name="Xiang A.P."/>
            <person name="Yang F."/>
            <person name="Barber G.P."/>
            <person name="Haussler D."/>
            <person name="Karolchik D."/>
            <person name="Kern A.D."/>
            <person name="Kuhn R.M."/>
            <person name="Smith K.E."/>
            <person name="Zwieg A.S."/>
        </authorList>
    </citation>
    <scope>NUCLEOTIDE SEQUENCE [LARGE SCALE GENOMIC DNA]</scope>
    <source>
        <strain evidence="2">17573</strain>
    </source>
</reference>
<dbReference type="Ensembl" id="ENSMMUT00000089098.1">
    <property type="protein sequence ID" value="ENSMMUP00000072466.1"/>
    <property type="gene ID" value="ENSMMUG00000057166.1"/>
</dbReference>
<reference evidence="1" key="3">
    <citation type="submission" date="2025-08" db="UniProtKB">
        <authorList>
            <consortium name="Ensembl"/>
        </authorList>
    </citation>
    <scope>IDENTIFICATION</scope>
    <source>
        <strain evidence="1">17573</strain>
    </source>
</reference>
<reference evidence="1" key="2">
    <citation type="submission" date="2019-01" db="EMBL/GenBank/DDBJ databases">
        <authorList>
            <person name="Graves T."/>
            <person name="Eichler E.E."/>
            <person name="Wilson R.K."/>
        </authorList>
    </citation>
    <scope>NUCLEOTIDE SEQUENCE [LARGE SCALE GENOMIC DNA]</scope>
    <source>
        <strain evidence="1">17573</strain>
    </source>
</reference>